<proteinExistence type="inferred from homology"/>
<feature type="binding site" evidence="8">
    <location>
        <position position="84"/>
    </location>
    <ligand>
        <name>S-adenosyl-L-methionine</name>
        <dbReference type="ChEBI" id="CHEBI:59789"/>
    </ligand>
</feature>
<keyword evidence="5 8" id="KW-0694">RNA-binding</keyword>
<dbReference type="InterPro" id="IPR020596">
    <property type="entry name" value="rRNA_Ade_Mease_Trfase_CS"/>
</dbReference>
<evidence type="ECO:0000256" key="2">
    <source>
        <dbReference type="ARBA" id="ARBA00022603"/>
    </source>
</evidence>
<evidence type="ECO:0000259" key="9">
    <source>
        <dbReference type="SMART" id="SM00650"/>
    </source>
</evidence>
<organism evidence="10 11">
    <name type="scientific">Salicibibacter cibarius</name>
    <dbReference type="NCBI Taxonomy" id="2743000"/>
    <lineage>
        <taxon>Bacteria</taxon>
        <taxon>Bacillati</taxon>
        <taxon>Bacillota</taxon>
        <taxon>Bacilli</taxon>
        <taxon>Bacillales</taxon>
        <taxon>Bacillaceae</taxon>
        <taxon>Salicibibacter</taxon>
    </lineage>
</organism>
<dbReference type="NCBIfam" id="NF000499">
    <property type="entry name" value="Erm23S_rRNA_broad"/>
    <property type="match status" value="1"/>
</dbReference>
<dbReference type="Gene3D" id="3.40.50.150">
    <property type="entry name" value="Vaccinia Virus protein VP39"/>
    <property type="match status" value="1"/>
</dbReference>
<comment type="similarity">
    <text evidence="8">Belongs to the class I-like SAM-binding methyltransferase superfamily. rRNA adenine N(6)-methyltransferase family.</text>
</comment>
<feature type="binding site" evidence="8">
    <location>
        <position position="101"/>
    </location>
    <ligand>
        <name>S-adenosyl-L-methionine</name>
        <dbReference type="ChEBI" id="CHEBI:59789"/>
    </ligand>
</feature>
<dbReference type="PANTHER" id="PTHR11727">
    <property type="entry name" value="DIMETHYLADENOSINE TRANSFERASE"/>
    <property type="match status" value="1"/>
</dbReference>
<dbReference type="InterPro" id="IPR020598">
    <property type="entry name" value="rRNA_Ade_methylase_Trfase_N"/>
</dbReference>
<keyword evidence="11" id="KW-1185">Reference proteome</keyword>
<name>A0A7T6Z245_9BACI</name>
<dbReference type="AlphaFoldDB" id="A0A7T6Z245"/>
<dbReference type="SUPFAM" id="SSF53335">
    <property type="entry name" value="S-adenosyl-L-methionine-dependent methyltransferases"/>
    <property type="match status" value="1"/>
</dbReference>
<dbReference type="SMART" id="SM00650">
    <property type="entry name" value="rADc"/>
    <property type="match status" value="1"/>
</dbReference>
<dbReference type="InterPro" id="IPR029063">
    <property type="entry name" value="SAM-dependent_MTases_sf"/>
</dbReference>
<feature type="binding site" evidence="8">
    <location>
        <position position="59"/>
    </location>
    <ligand>
        <name>S-adenosyl-L-methionine</name>
        <dbReference type="ChEBI" id="CHEBI:59789"/>
    </ligand>
</feature>
<feature type="binding site" evidence="8">
    <location>
        <position position="11"/>
    </location>
    <ligand>
        <name>S-adenosyl-L-methionine</name>
        <dbReference type="ChEBI" id="CHEBI:59789"/>
    </ligand>
</feature>
<gene>
    <name evidence="10" type="primary">erm</name>
    <name evidence="10" type="ORF">HUG15_07595</name>
</gene>
<evidence type="ECO:0000313" key="10">
    <source>
        <dbReference type="EMBL" id="QQK75457.1"/>
    </source>
</evidence>
<dbReference type="Gene3D" id="1.10.8.100">
    <property type="entry name" value="Ribosomal RNA adenine dimethylase-like, domain 2"/>
    <property type="match status" value="1"/>
</dbReference>
<accession>A0A7T6Z245</accession>
<evidence type="ECO:0000256" key="7">
    <source>
        <dbReference type="ARBA" id="ARBA00030809"/>
    </source>
</evidence>
<dbReference type="PROSITE" id="PS51689">
    <property type="entry name" value="SAM_RNA_A_N6_MT"/>
    <property type="match status" value="1"/>
</dbReference>
<evidence type="ECO:0000256" key="8">
    <source>
        <dbReference type="PROSITE-ProRule" id="PRU01026"/>
    </source>
</evidence>
<feature type="binding site" evidence="8">
    <location>
        <position position="38"/>
    </location>
    <ligand>
        <name>S-adenosyl-L-methionine</name>
        <dbReference type="ChEBI" id="CHEBI:59789"/>
    </ligand>
</feature>
<dbReference type="Pfam" id="PF00398">
    <property type="entry name" value="RrnaAD"/>
    <property type="match status" value="1"/>
</dbReference>
<evidence type="ECO:0000256" key="6">
    <source>
        <dbReference type="ARBA" id="ARBA00029941"/>
    </source>
</evidence>
<dbReference type="CDD" id="cd02440">
    <property type="entry name" value="AdoMet_MTases"/>
    <property type="match status" value="1"/>
</dbReference>
<feature type="domain" description="Ribosomal RNA adenine methylase transferase N-terminal" evidence="9">
    <location>
        <begin position="18"/>
        <end position="180"/>
    </location>
</feature>
<sequence length="244" mass="28552">MNQKNPKDTQNFITSKKHVKEILNHTDINKQNDVIEIGSGKGHFTKELAQISRSLTAIEIDKNLCRATQKAVEPFENVEVIHTDILKFAFPQKINYKILGNIPYNISTDIVKKIVFESKAKYSYLIVEKGFSKRLQNLQRALGLLLMVEMDIKILTKVPRTYFHPKPGVDSVLIILERHEPLISKKNYEQYQTFVYKWVNKEYRALFTKNQFRQALKHAKIDDLNNMNVKQFLSLFNSYTLFNK</sequence>
<dbReference type="PROSITE" id="PS01131">
    <property type="entry name" value="RRNA_A_DIMETH"/>
    <property type="match status" value="1"/>
</dbReference>
<protein>
    <recommendedName>
        <fullName evidence="1">rRNA adenine N-6-methyltransferase</fullName>
    </recommendedName>
    <alternativeName>
        <fullName evidence="7">Erythromycin resistance protein</fullName>
    </alternativeName>
    <alternativeName>
        <fullName evidence="6">Macrolide-lincosamide-streptogramin B resistance protein</fullName>
    </alternativeName>
</protein>
<dbReference type="EMBL" id="CP054705">
    <property type="protein sequence ID" value="QQK75457.1"/>
    <property type="molecule type" value="Genomic_DNA"/>
</dbReference>
<evidence type="ECO:0000256" key="5">
    <source>
        <dbReference type="ARBA" id="ARBA00022884"/>
    </source>
</evidence>
<keyword evidence="2 8" id="KW-0489">Methyltransferase</keyword>
<reference evidence="10 11" key="1">
    <citation type="submission" date="2020-06" db="EMBL/GenBank/DDBJ databases">
        <title>Genomic analysis of Salicibibacter sp. NKC5-3.</title>
        <authorList>
            <person name="Oh Y.J."/>
        </authorList>
    </citation>
    <scope>NUCLEOTIDE SEQUENCE [LARGE SCALE GENOMIC DNA]</scope>
    <source>
        <strain evidence="10 11">NKC5-3</strain>
    </source>
</reference>
<dbReference type="RefSeq" id="WP_200128097.1">
    <property type="nucleotide sequence ID" value="NZ_CP054705.1"/>
</dbReference>
<dbReference type="InterPro" id="IPR023165">
    <property type="entry name" value="rRNA_Ade_diMease-like_C"/>
</dbReference>
<dbReference type="KEGG" id="scia:HUG15_07595"/>
<dbReference type="InterPro" id="IPR001737">
    <property type="entry name" value="KsgA/Erm"/>
</dbReference>
<dbReference type="PANTHER" id="PTHR11727:SF7">
    <property type="entry name" value="DIMETHYLADENOSINE TRANSFERASE-RELATED"/>
    <property type="match status" value="1"/>
</dbReference>
<keyword evidence="4 8" id="KW-0949">S-adenosyl-L-methionine</keyword>
<dbReference type="Proteomes" id="UP000595823">
    <property type="component" value="Chromosome"/>
</dbReference>
<dbReference type="GO" id="GO:0003723">
    <property type="term" value="F:RNA binding"/>
    <property type="evidence" value="ECO:0007669"/>
    <property type="project" value="UniProtKB-UniRule"/>
</dbReference>
<feature type="binding site" evidence="8">
    <location>
        <position position="13"/>
    </location>
    <ligand>
        <name>S-adenosyl-L-methionine</name>
        <dbReference type="ChEBI" id="CHEBI:59789"/>
    </ligand>
</feature>
<evidence type="ECO:0000256" key="3">
    <source>
        <dbReference type="ARBA" id="ARBA00022679"/>
    </source>
</evidence>
<keyword evidence="3 8" id="KW-0808">Transferase</keyword>
<evidence type="ECO:0000313" key="11">
    <source>
        <dbReference type="Proteomes" id="UP000595823"/>
    </source>
</evidence>
<dbReference type="GO" id="GO:0000179">
    <property type="term" value="F:rRNA (adenine-N6,N6-)-dimethyltransferase activity"/>
    <property type="evidence" value="ECO:0007669"/>
    <property type="project" value="UniProtKB-UniRule"/>
</dbReference>
<evidence type="ECO:0000256" key="4">
    <source>
        <dbReference type="ARBA" id="ARBA00022691"/>
    </source>
</evidence>
<evidence type="ECO:0000256" key="1">
    <source>
        <dbReference type="ARBA" id="ARBA00016505"/>
    </source>
</evidence>
<dbReference type="GO" id="GO:0005829">
    <property type="term" value="C:cytosol"/>
    <property type="evidence" value="ECO:0007669"/>
    <property type="project" value="TreeGrafter"/>
</dbReference>